<dbReference type="PROSITE" id="PS51007">
    <property type="entry name" value="CYTC"/>
    <property type="match status" value="2"/>
</dbReference>
<protein>
    <recommendedName>
        <fullName evidence="6">Cytochrome c domain-containing protein</fullName>
    </recommendedName>
</protein>
<gene>
    <name evidence="7" type="ORF">MNBD_GAMMA26-1695</name>
</gene>
<evidence type="ECO:0000256" key="3">
    <source>
        <dbReference type="ARBA" id="ARBA00022723"/>
    </source>
</evidence>
<dbReference type="Gene3D" id="1.10.760.10">
    <property type="entry name" value="Cytochrome c-like domain"/>
    <property type="match status" value="2"/>
</dbReference>
<feature type="domain" description="Cytochrome c" evidence="6">
    <location>
        <begin position="45"/>
        <end position="158"/>
    </location>
</feature>
<dbReference type="AlphaFoldDB" id="A0A3B1AWB0"/>
<keyword evidence="4" id="KW-0249">Electron transport</keyword>
<dbReference type="GO" id="GO:0046872">
    <property type="term" value="F:metal ion binding"/>
    <property type="evidence" value="ECO:0007669"/>
    <property type="project" value="UniProtKB-KW"/>
</dbReference>
<name>A0A3B1AWB0_9ZZZZ</name>
<dbReference type="Pfam" id="PF13442">
    <property type="entry name" value="Cytochrome_CBB3"/>
    <property type="match status" value="1"/>
</dbReference>
<evidence type="ECO:0000259" key="6">
    <source>
        <dbReference type="PROSITE" id="PS51007"/>
    </source>
</evidence>
<keyword evidence="3" id="KW-0479">Metal-binding</keyword>
<evidence type="ECO:0000256" key="5">
    <source>
        <dbReference type="ARBA" id="ARBA00023004"/>
    </source>
</evidence>
<dbReference type="GO" id="GO:0009055">
    <property type="term" value="F:electron transfer activity"/>
    <property type="evidence" value="ECO:0007669"/>
    <property type="project" value="InterPro"/>
</dbReference>
<dbReference type="PANTHER" id="PTHR40394">
    <property type="entry name" value="LIPOPROTEIN-RELATED"/>
    <property type="match status" value="1"/>
</dbReference>
<evidence type="ECO:0000313" key="7">
    <source>
        <dbReference type="EMBL" id="VAX08032.1"/>
    </source>
</evidence>
<evidence type="ECO:0000256" key="1">
    <source>
        <dbReference type="ARBA" id="ARBA00022448"/>
    </source>
</evidence>
<evidence type="ECO:0000256" key="4">
    <source>
        <dbReference type="ARBA" id="ARBA00022982"/>
    </source>
</evidence>
<dbReference type="EMBL" id="UOFX01000034">
    <property type="protein sequence ID" value="VAX08032.1"/>
    <property type="molecule type" value="Genomic_DNA"/>
</dbReference>
<reference evidence="7" key="1">
    <citation type="submission" date="2018-06" db="EMBL/GenBank/DDBJ databases">
        <authorList>
            <person name="Zhirakovskaya E."/>
        </authorList>
    </citation>
    <scope>NUCLEOTIDE SEQUENCE</scope>
</reference>
<dbReference type="Pfam" id="PF00034">
    <property type="entry name" value="Cytochrom_C"/>
    <property type="match status" value="1"/>
</dbReference>
<keyword evidence="5" id="KW-0408">Iron</keyword>
<feature type="domain" description="Cytochrome c" evidence="6">
    <location>
        <begin position="165"/>
        <end position="259"/>
    </location>
</feature>
<dbReference type="InterPro" id="IPR036909">
    <property type="entry name" value="Cyt_c-like_dom_sf"/>
</dbReference>
<accession>A0A3B1AWB0</accession>
<proteinExistence type="predicted"/>
<dbReference type="InterPro" id="IPR009056">
    <property type="entry name" value="Cyt_c-like_dom"/>
</dbReference>
<dbReference type="GO" id="GO:0020037">
    <property type="term" value="F:heme binding"/>
    <property type="evidence" value="ECO:0007669"/>
    <property type="project" value="InterPro"/>
</dbReference>
<sequence length="527" mass="60195">MTLFRLDTNLTMTFGVMLTVLAALSFLPVLVLADSLEPKPHPTKRLLAQGEHQYSMRCARCHGEKGDGNGPVADFLDPRPRDFTLGMFKFRTTVTGALPTDEDLFRIITRGIPGTEMPGWEGLPEQLRWALLYYIKTFAEDFADPELDPNKFVITLSPKVPSSPASIAKGKVLYEENKCWECHGKELRGDGRTNLKNDWGDQTRVPNLRYGWNYRGGRMPEDIVYSFIAGLNGTAMPSYEDSIKDEDRWHLANYMASITDSEFDQQMILKVEQTDKPLMLDADAAVWRSVESTHILMQGQTMVEPLWINNAVDMLEVKALYNQDDIGFLIEWDDPVQDVAHHKEREVTQFQDQYVKVTGEAEIPREPGVFRDAIALRFPVNSRMDHKMPSFLGRPDNPLHLWIWKSDLVTKQGFAVEEGNSWGLRMPIQVQPDAGHQVRSKASWLDGRWRLVMLRSLTTQDKSDVQFAPDRIIPIAFNAWDGSNGEYGLIMGLTSWHLLYLEAPGTDRFDRMDRMLWFFGVSSARSR</sequence>
<dbReference type="PANTHER" id="PTHR40394:SF2">
    <property type="entry name" value="QUINOL:CYTOCHROME C OXIDOREDUCTASE MEMBRANE PROTEIN"/>
    <property type="match status" value="1"/>
</dbReference>
<dbReference type="Pfam" id="PF09459">
    <property type="entry name" value="EB_dh"/>
    <property type="match status" value="2"/>
</dbReference>
<dbReference type="Gene3D" id="2.60.40.1190">
    <property type="match status" value="1"/>
</dbReference>
<dbReference type="SUPFAM" id="SSF46626">
    <property type="entry name" value="Cytochrome c"/>
    <property type="match status" value="2"/>
</dbReference>
<keyword evidence="1" id="KW-0813">Transport</keyword>
<evidence type="ECO:0000256" key="2">
    <source>
        <dbReference type="ARBA" id="ARBA00022617"/>
    </source>
</evidence>
<keyword evidence="2" id="KW-0349">Heme</keyword>
<organism evidence="7">
    <name type="scientific">hydrothermal vent metagenome</name>
    <dbReference type="NCBI Taxonomy" id="652676"/>
    <lineage>
        <taxon>unclassified sequences</taxon>
        <taxon>metagenomes</taxon>
        <taxon>ecological metagenomes</taxon>
    </lineage>
</organism>
<dbReference type="InterPro" id="IPR019020">
    <property type="entry name" value="Cyt-c552/DMSO_Rdtase_haem-bd"/>
</dbReference>